<comment type="caution">
    <text evidence="1">The sequence shown here is derived from an EMBL/GenBank/DDBJ whole genome shotgun (WGS) entry which is preliminary data.</text>
</comment>
<sequence>MTAAPSTPWSVTLDYSHDVALALAVRDAFGYPDPFGLPPVDPPVALELRREEHHDPVIAEQWRTWWERAMAAPTHQSQLARTLDGPLGVVIHRNSAALLAWRSARKRELARLSRPAPGRQPIRLADAIRDHSRQTGTQFSEFHLTITAIPAGEACFQPIRDDVIAASIELIRDRGAYVAEIIEHLVRRQA</sequence>
<organism evidence="1 2">
    <name type="scientific">Kitasatospora acidiphila</name>
    <dbReference type="NCBI Taxonomy" id="2567942"/>
    <lineage>
        <taxon>Bacteria</taxon>
        <taxon>Bacillati</taxon>
        <taxon>Actinomycetota</taxon>
        <taxon>Actinomycetes</taxon>
        <taxon>Kitasatosporales</taxon>
        <taxon>Streptomycetaceae</taxon>
        <taxon>Kitasatospora</taxon>
    </lineage>
</organism>
<name>A0A540W9E3_9ACTN</name>
<evidence type="ECO:0000313" key="1">
    <source>
        <dbReference type="EMBL" id="TQF05640.1"/>
    </source>
</evidence>
<protein>
    <submittedName>
        <fullName evidence="1">Uncharacterized protein</fullName>
    </submittedName>
</protein>
<dbReference type="OrthoDB" id="4160186at2"/>
<evidence type="ECO:0000313" key="2">
    <source>
        <dbReference type="Proteomes" id="UP000319103"/>
    </source>
</evidence>
<accession>A0A540W9E3</accession>
<gene>
    <name evidence="1" type="ORF">E6W39_29705</name>
</gene>
<keyword evidence="2" id="KW-1185">Reference proteome</keyword>
<proteinExistence type="predicted"/>
<dbReference type="Proteomes" id="UP000319103">
    <property type="component" value="Unassembled WGS sequence"/>
</dbReference>
<dbReference type="AlphaFoldDB" id="A0A540W9E3"/>
<dbReference type="EMBL" id="VIGB01000003">
    <property type="protein sequence ID" value="TQF05640.1"/>
    <property type="molecule type" value="Genomic_DNA"/>
</dbReference>
<dbReference type="RefSeq" id="WP_141636112.1">
    <property type="nucleotide sequence ID" value="NZ_VIGB01000003.1"/>
</dbReference>
<reference evidence="1 2" key="1">
    <citation type="submission" date="2019-06" db="EMBL/GenBank/DDBJ databases">
        <title>Description of Kitasatospora acidophila sp. nov. isolated from pine grove soil, and reclassification of Streptomyces novaecaesareae to Kitasatospora novaeceasareae comb. nov.</title>
        <authorList>
            <person name="Kim M.J."/>
        </authorList>
    </citation>
    <scope>NUCLEOTIDE SEQUENCE [LARGE SCALE GENOMIC DNA]</scope>
    <source>
        <strain evidence="1 2">MMS16-CNU292</strain>
    </source>
</reference>